<evidence type="ECO:0000256" key="3">
    <source>
        <dbReference type="ARBA" id="ARBA00022692"/>
    </source>
</evidence>
<dbReference type="InterPro" id="IPR017039">
    <property type="entry name" value="Virul_fac_BrkB"/>
</dbReference>
<accession>A0A5C4U4G9</accession>
<proteinExistence type="predicted"/>
<dbReference type="RefSeq" id="WP_139465306.1">
    <property type="nucleotide sequence ID" value="NZ_VDHJ01000005.1"/>
</dbReference>
<comment type="subcellular location">
    <subcellularLocation>
        <location evidence="1">Cell membrane</location>
        <topology evidence="1">Multi-pass membrane protein</topology>
    </subcellularLocation>
</comment>
<dbReference type="PANTHER" id="PTHR30213:SF1">
    <property type="entry name" value="INNER MEMBRANE PROTEIN YHJD"/>
    <property type="match status" value="1"/>
</dbReference>
<keyword evidence="4 7" id="KW-1133">Transmembrane helix</keyword>
<feature type="transmembrane region" description="Helical" evidence="7">
    <location>
        <begin position="336"/>
        <end position="356"/>
    </location>
</feature>
<feature type="region of interest" description="Disordered" evidence="6">
    <location>
        <begin position="1"/>
        <end position="31"/>
    </location>
</feature>
<evidence type="ECO:0000313" key="9">
    <source>
        <dbReference type="Proteomes" id="UP000312032"/>
    </source>
</evidence>
<keyword evidence="9" id="KW-1185">Reference proteome</keyword>
<feature type="compositionally biased region" description="Basic and acidic residues" evidence="6">
    <location>
        <begin position="10"/>
        <end position="31"/>
    </location>
</feature>
<gene>
    <name evidence="8" type="ORF">FHE74_04475</name>
</gene>
<dbReference type="Proteomes" id="UP000312032">
    <property type="component" value="Unassembled WGS sequence"/>
</dbReference>
<dbReference type="GO" id="GO:0005886">
    <property type="term" value="C:plasma membrane"/>
    <property type="evidence" value="ECO:0007669"/>
    <property type="project" value="UniProtKB-SubCell"/>
</dbReference>
<dbReference type="AlphaFoldDB" id="A0A5C4U4G9"/>
<name>A0A5C4U4G9_9CORY</name>
<evidence type="ECO:0000256" key="7">
    <source>
        <dbReference type="SAM" id="Phobius"/>
    </source>
</evidence>
<feature type="transmembrane region" description="Helical" evidence="7">
    <location>
        <begin position="60"/>
        <end position="85"/>
    </location>
</feature>
<feature type="transmembrane region" description="Helical" evidence="7">
    <location>
        <begin position="168"/>
        <end position="190"/>
    </location>
</feature>
<evidence type="ECO:0000313" key="8">
    <source>
        <dbReference type="EMBL" id="TNL98461.1"/>
    </source>
</evidence>
<evidence type="ECO:0000256" key="6">
    <source>
        <dbReference type="SAM" id="MobiDB-lite"/>
    </source>
</evidence>
<evidence type="ECO:0000256" key="5">
    <source>
        <dbReference type="ARBA" id="ARBA00023136"/>
    </source>
</evidence>
<dbReference type="PANTHER" id="PTHR30213">
    <property type="entry name" value="INNER MEMBRANE PROTEIN YHJD"/>
    <property type="match status" value="1"/>
</dbReference>
<feature type="transmembrane region" description="Helical" evidence="7">
    <location>
        <begin position="248"/>
        <end position="271"/>
    </location>
</feature>
<feature type="transmembrane region" description="Helical" evidence="7">
    <location>
        <begin position="210"/>
        <end position="236"/>
    </location>
</feature>
<dbReference type="OrthoDB" id="4127374at2"/>
<comment type="caution">
    <text evidence="8">The sequence shown here is derived from an EMBL/GenBank/DDBJ whole genome shotgun (WGS) entry which is preliminary data.</text>
</comment>
<organism evidence="8 9">
    <name type="scientific">Corynebacterium tapiri</name>
    <dbReference type="NCBI Taxonomy" id="1448266"/>
    <lineage>
        <taxon>Bacteria</taxon>
        <taxon>Bacillati</taxon>
        <taxon>Actinomycetota</taxon>
        <taxon>Actinomycetes</taxon>
        <taxon>Mycobacteriales</taxon>
        <taxon>Corynebacteriaceae</taxon>
        <taxon>Corynebacterium</taxon>
    </lineage>
</organism>
<protein>
    <submittedName>
        <fullName evidence="8">Inner membrane protein YhjD</fullName>
    </submittedName>
</protein>
<evidence type="ECO:0000256" key="1">
    <source>
        <dbReference type="ARBA" id="ARBA00004651"/>
    </source>
</evidence>
<reference evidence="8 9" key="1">
    <citation type="submission" date="2019-06" db="EMBL/GenBank/DDBJ databases">
        <authorList>
            <person name="Li J."/>
        </authorList>
    </citation>
    <scope>NUCLEOTIDE SEQUENCE [LARGE SCALE GENOMIC DNA]</scope>
    <source>
        <strain evidence="8 9">LMG 28165</strain>
    </source>
</reference>
<feature type="transmembrane region" description="Helical" evidence="7">
    <location>
        <begin position="277"/>
        <end position="299"/>
    </location>
</feature>
<keyword evidence="5 7" id="KW-0472">Membrane</keyword>
<dbReference type="Pfam" id="PF03631">
    <property type="entry name" value="Virul_fac_BrkB"/>
    <property type="match status" value="1"/>
</dbReference>
<evidence type="ECO:0000256" key="4">
    <source>
        <dbReference type="ARBA" id="ARBA00022989"/>
    </source>
</evidence>
<dbReference type="EMBL" id="VDHJ01000005">
    <property type="protein sequence ID" value="TNL98461.1"/>
    <property type="molecule type" value="Genomic_DNA"/>
</dbReference>
<keyword evidence="3 7" id="KW-0812">Transmembrane</keyword>
<evidence type="ECO:0000256" key="2">
    <source>
        <dbReference type="ARBA" id="ARBA00022475"/>
    </source>
</evidence>
<keyword evidence="2" id="KW-1003">Cell membrane</keyword>
<sequence length="357" mass="38030">MATSTQPRKKYTDHYGIERSRANEPGALDKAREKSSVFDHIMRMQDRFASEGGNQFSAGITYFSVMAIFPLTMLTFAVLAMALAARPDMLADIQNQISSGLPQDIAGLVNQIIDQAIEQRGTVAGIGALTALWSGLGWMGNLRAGVSAMWLIDPTEGGNFVMKKLADLVALIGLLIALVFAFGVTAIGTSGLTDPILNFLGIESFPGLRAIIFVLGLVIGVFANFLVFAWMLMALPRTKVPRRSGFKAALIGAIIFEVIKQLSTVIFGALLGNPAGAVFGPIIGLMLIMYLVWRVVMYLSAFAATTRESLEATPTQAPDPAVIHVRNSVRTAPRTSTTLGVGAALGAVATAVITLLK</sequence>